<dbReference type="Gene3D" id="2.40.160.50">
    <property type="entry name" value="membrane protein fhac: a member of the omp85/tpsb transporter family"/>
    <property type="match status" value="1"/>
</dbReference>
<evidence type="ECO:0000256" key="2">
    <source>
        <dbReference type="ARBA" id="ARBA00023136"/>
    </source>
</evidence>
<dbReference type="EMBL" id="CP041186">
    <property type="protein sequence ID" value="QDG49604.1"/>
    <property type="molecule type" value="Genomic_DNA"/>
</dbReference>
<proteinExistence type="predicted"/>
<evidence type="ECO:0000259" key="4">
    <source>
        <dbReference type="Pfam" id="PF01103"/>
    </source>
</evidence>
<organism evidence="5 6">
    <name type="scientific">Persicimonas caeni</name>
    <dbReference type="NCBI Taxonomy" id="2292766"/>
    <lineage>
        <taxon>Bacteria</taxon>
        <taxon>Deltaproteobacteria</taxon>
        <taxon>Bradymonadales</taxon>
        <taxon>Bradymonadaceae</taxon>
        <taxon>Persicimonas</taxon>
    </lineage>
</organism>
<dbReference type="GO" id="GO:0019867">
    <property type="term" value="C:outer membrane"/>
    <property type="evidence" value="ECO:0007669"/>
    <property type="project" value="InterPro"/>
</dbReference>
<dbReference type="OrthoDB" id="9769707at2"/>
<dbReference type="Pfam" id="PF01103">
    <property type="entry name" value="Omp85"/>
    <property type="match status" value="1"/>
</dbReference>
<dbReference type="InterPro" id="IPR000184">
    <property type="entry name" value="Bac_surfAg_D15"/>
</dbReference>
<dbReference type="AlphaFoldDB" id="A0A4Y6PMU9"/>
<keyword evidence="2" id="KW-0472">Membrane</keyword>
<gene>
    <name evidence="5" type="ORF">FIV42_02270</name>
</gene>
<evidence type="ECO:0000256" key="3">
    <source>
        <dbReference type="SAM" id="SignalP"/>
    </source>
</evidence>
<feature type="signal peptide" evidence="3">
    <location>
        <begin position="1"/>
        <end position="32"/>
    </location>
</feature>
<name>A0A4Y6PMU9_PERCE</name>
<sequence length="381" mass="41587">MRTTSTRRMRVLVFVVITCVCSVILPSPPLYAADADVAANVEAPDEAGSDIELKGFPVAAYTPETSLTFAGFGLLLVRPDLDQPDDRTSSVLAAGAYTLNDQWLLNLSPNLFLDGGAYNVKASVSLLKWPNSFYGIGAQVADHHEERFDATAFVVSTSIRRRVLSRHLYLGVDYEFARRSIVAQTEGLLRSDSVVGSDGGLLSAVGVNFAWDTRDNSFAATEGSYVQGSVLRYSEALGGDFSYTRFRLDGRHYVDLGHQQVLALQGMWESHVGDVPFYKLAKLGGQKRLRGLFKGRYRDKNMLLAQAEYRTPPLWRLRLAGFGGIGEVYGDDSPLSVDNLLWSAGAGLRLAVDESEGVNVRADFGLSPEGTGFYLSIGEAF</sequence>
<protein>
    <recommendedName>
        <fullName evidence="4">Bacterial surface antigen (D15) domain-containing protein</fullName>
    </recommendedName>
</protein>
<evidence type="ECO:0000313" key="6">
    <source>
        <dbReference type="Proteomes" id="UP000315995"/>
    </source>
</evidence>
<evidence type="ECO:0000313" key="5">
    <source>
        <dbReference type="EMBL" id="QDG49604.1"/>
    </source>
</evidence>
<keyword evidence="6" id="KW-1185">Reference proteome</keyword>
<evidence type="ECO:0000256" key="1">
    <source>
        <dbReference type="ARBA" id="ARBA00004370"/>
    </source>
</evidence>
<keyword evidence="3" id="KW-0732">Signal</keyword>
<accession>A0A4Y6PMU9</accession>
<reference evidence="5 6" key="1">
    <citation type="submission" date="2019-06" db="EMBL/GenBank/DDBJ databases">
        <title>Persicimonas caeni gen. nov., sp. nov., a predatory bacterium isolated from solar saltern.</title>
        <authorList>
            <person name="Wang S."/>
        </authorList>
    </citation>
    <scope>NUCLEOTIDE SEQUENCE [LARGE SCALE GENOMIC DNA]</scope>
    <source>
        <strain evidence="5 6">YN101</strain>
    </source>
</reference>
<dbReference type="RefSeq" id="WP_141196101.1">
    <property type="nucleotide sequence ID" value="NZ_CP041186.1"/>
</dbReference>
<accession>A0A5B8XYQ8</accession>
<comment type="subcellular location">
    <subcellularLocation>
        <location evidence="1">Membrane</location>
    </subcellularLocation>
</comment>
<feature type="chain" id="PRO_5030106079" description="Bacterial surface antigen (D15) domain-containing protein" evidence="3">
    <location>
        <begin position="33"/>
        <end position="381"/>
    </location>
</feature>
<feature type="domain" description="Bacterial surface antigen (D15)" evidence="4">
    <location>
        <begin position="141"/>
        <end position="381"/>
    </location>
</feature>
<dbReference type="Proteomes" id="UP000315995">
    <property type="component" value="Chromosome"/>
</dbReference>